<dbReference type="AlphaFoldDB" id="A0A151U4E9"/>
<dbReference type="PANTHER" id="PTHR47723:SF19">
    <property type="entry name" value="POLYNUCLEOTIDYL TRANSFERASE, RIBONUCLEASE H-LIKE SUPERFAMILY PROTEIN"/>
    <property type="match status" value="1"/>
</dbReference>
<proteinExistence type="predicted"/>
<sequence>MVFNQHTTLTHLLCAKIFAETHYVLATFKNLIDSHTSPHLVSWISILKSCITLNEDGSLDGVGHARFDGFYRNHHGHFLMGYYGNVDHTSILQVEILALLKGLSLCWQAGYHTLICY</sequence>
<name>A0A151U4E9_CAJCA</name>
<dbReference type="EMBL" id="CM003604">
    <property type="protein sequence ID" value="KYP74134.1"/>
    <property type="molecule type" value="Genomic_DNA"/>
</dbReference>
<protein>
    <recommendedName>
        <fullName evidence="1">RNase H type-1 domain-containing protein</fullName>
    </recommendedName>
</protein>
<dbReference type="Proteomes" id="UP000075243">
    <property type="component" value="Chromosome 2"/>
</dbReference>
<dbReference type="GO" id="GO:0003676">
    <property type="term" value="F:nucleic acid binding"/>
    <property type="evidence" value="ECO:0007669"/>
    <property type="project" value="InterPro"/>
</dbReference>
<dbReference type="GO" id="GO:0004523">
    <property type="term" value="F:RNA-DNA hybrid ribonuclease activity"/>
    <property type="evidence" value="ECO:0007669"/>
    <property type="project" value="InterPro"/>
</dbReference>
<dbReference type="InterPro" id="IPR002156">
    <property type="entry name" value="RNaseH_domain"/>
</dbReference>
<feature type="domain" description="RNase H type-1" evidence="1">
    <location>
        <begin position="55"/>
        <end position="115"/>
    </location>
</feature>
<gene>
    <name evidence="2" type="ORF">KK1_006802</name>
</gene>
<keyword evidence="3" id="KW-1185">Reference proteome</keyword>
<evidence type="ECO:0000259" key="1">
    <source>
        <dbReference type="Pfam" id="PF13456"/>
    </source>
</evidence>
<dbReference type="Pfam" id="PF13456">
    <property type="entry name" value="RVT_3"/>
    <property type="match status" value="1"/>
</dbReference>
<dbReference type="CDD" id="cd06222">
    <property type="entry name" value="RNase_H_like"/>
    <property type="match status" value="1"/>
</dbReference>
<dbReference type="InterPro" id="IPR044730">
    <property type="entry name" value="RNase_H-like_dom_plant"/>
</dbReference>
<evidence type="ECO:0000313" key="2">
    <source>
        <dbReference type="EMBL" id="KYP74134.1"/>
    </source>
</evidence>
<evidence type="ECO:0000313" key="3">
    <source>
        <dbReference type="Proteomes" id="UP000075243"/>
    </source>
</evidence>
<dbReference type="InterPro" id="IPR053151">
    <property type="entry name" value="RNase_H-like"/>
</dbReference>
<dbReference type="Gramene" id="C.cajan_06614.t">
    <property type="protein sequence ID" value="C.cajan_06614.t.cds1"/>
    <property type="gene ID" value="C.cajan_06614"/>
</dbReference>
<dbReference type="PANTHER" id="PTHR47723">
    <property type="entry name" value="OS05G0353850 PROTEIN"/>
    <property type="match status" value="1"/>
</dbReference>
<organism evidence="2 3">
    <name type="scientific">Cajanus cajan</name>
    <name type="common">Pigeon pea</name>
    <name type="synonym">Cajanus indicus</name>
    <dbReference type="NCBI Taxonomy" id="3821"/>
    <lineage>
        <taxon>Eukaryota</taxon>
        <taxon>Viridiplantae</taxon>
        <taxon>Streptophyta</taxon>
        <taxon>Embryophyta</taxon>
        <taxon>Tracheophyta</taxon>
        <taxon>Spermatophyta</taxon>
        <taxon>Magnoliopsida</taxon>
        <taxon>eudicotyledons</taxon>
        <taxon>Gunneridae</taxon>
        <taxon>Pentapetalae</taxon>
        <taxon>rosids</taxon>
        <taxon>fabids</taxon>
        <taxon>Fabales</taxon>
        <taxon>Fabaceae</taxon>
        <taxon>Papilionoideae</taxon>
        <taxon>50 kb inversion clade</taxon>
        <taxon>NPAAA clade</taxon>
        <taxon>indigoferoid/millettioid clade</taxon>
        <taxon>Phaseoleae</taxon>
        <taxon>Cajanus</taxon>
    </lineage>
</organism>
<accession>A0A151U4E9</accession>
<reference evidence="2 3" key="1">
    <citation type="journal article" date="2012" name="Nat. Biotechnol.">
        <title>Draft genome sequence of pigeonpea (Cajanus cajan), an orphan legume crop of resource-poor farmers.</title>
        <authorList>
            <person name="Varshney R.K."/>
            <person name="Chen W."/>
            <person name="Li Y."/>
            <person name="Bharti A.K."/>
            <person name="Saxena R.K."/>
            <person name="Schlueter J.A."/>
            <person name="Donoghue M.T."/>
            <person name="Azam S."/>
            <person name="Fan G."/>
            <person name="Whaley A.M."/>
            <person name="Farmer A.D."/>
            <person name="Sheridan J."/>
            <person name="Iwata A."/>
            <person name="Tuteja R."/>
            <person name="Penmetsa R.V."/>
            <person name="Wu W."/>
            <person name="Upadhyaya H.D."/>
            <person name="Yang S.P."/>
            <person name="Shah T."/>
            <person name="Saxena K.B."/>
            <person name="Michael T."/>
            <person name="McCombie W.R."/>
            <person name="Yang B."/>
            <person name="Zhang G."/>
            <person name="Yang H."/>
            <person name="Wang J."/>
            <person name="Spillane C."/>
            <person name="Cook D.R."/>
            <person name="May G.D."/>
            <person name="Xu X."/>
            <person name="Jackson S.A."/>
        </authorList>
    </citation>
    <scope>NUCLEOTIDE SEQUENCE [LARGE SCALE GENOMIC DNA]</scope>
    <source>
        <strain evidence="3">cv. Asha</strain>
    </source>
</reference>